<dbReference type="InterPro" id="IPR011009">
    <property type="entry name" value="Kinase-like_dom_sf"/>
</dbReference>
<evidence type="ECO:0000256" key="8">
    <source>
        <dbReference type="ARBA" id="ARBA00047899"/>
    </source>
</evidence>
<comment type="caution">
    <text evidence="12">The sequence shown here is derived from an EMBL/GenBank/DDBJ whole genome shotgun (WGS) entry which is preliminary data.</text>
</comment>
<organism evidence="12 13">
    <name type="scientific">Xylaria hypoxylon</name>
    <dbReference type="NCBI Taxonomy" id="37992"/>
    <lineage>
        <taxon>Eukaryota</taxon>
        <taxon>Fungi</taxon>
        <taxon>Dikarya</taxon>
        <taxon>Ascomycota</taxon>
        <taxon>Pezizomycotina</taxon>
        <taxon>Sordariomycetes</taxon>
        <taxon>Xylariomycetidae</taxon>
        <taxon>Xylariales</taxon>
        <taxon>Xylariaceae</taxon>
        <taxon>Xylaria</taxon>
    </lineage>
</organism>
<dbReference type="AlphaFoldDB" id="A0A4Z0YTT5"/>
<accession>A0A4Z0YTT5</accession>
<evidence type="ECO:0000256" key="10">
    <source>
        <dbReference type="SAM" id="MobiDB-lite"/>
    </source>
</evidence>
<dbReference type="Proteomes" id="UP000297716">
    <property type="component" value="Unassembled WGS sequence"/>
</dbReference>
<evidence type="ECO:0000256" key="3">
    <source>
        <dbReference type="ARBA" id="ARBA00012513"/>
    </source>
</evidence>
<comment type="catalytic activity">
    <reaction evidence="8">
        <text>L-threonyl-[protein] + ATP = O-phospho-L-threonyl-[protein] + ADP + H(+)</text>
        <dbReference type="Rhea" id="RHEA:46608"/>
        <dbReference type="Rhea" id="RHEA-COMP:11060"/>
        <dbReference type="Rhea" id="RHEA-COMP:11605"/>
        <dbReference type="ChEBI" id="CHEBI:15378"/>
        <dbReference type="ChEBI" id="CHEBI:30013"/>
        <dbReference type="ChEBI" id="CHEBI:30616"/>
        <dbReference type="ChEBI" id="CHEBI:61977"/>
        <dbReference type="ChEBI" id="CHEBI:456216"/>
        <dbReference type="EC" id="2.7.11.1"/>
    </reaction>
</comment>
<evidence type="ECO:0000256" key="6">
    <source>
        <dbReference type="ARBA" id="ARBA00030980"/>
    </source>
</evidence>
<dbReference type="PANTHER" id="PTHR24359">
    <property type="entry name" value="SERINE/THREONINE-PROTEIN KINASE SBK1"/>
    <property type="match status" value="1"/>
</dbReference>
<keyword evidence="13" id="KW-1185">Reference proteome</keyword>
<dbReference type="SUPFAM" id="SSF56112">
    <property type="entry name" value="Protein kinase-like (PK-like)"/>
    <property type="match status" value="1"/>
</dbReference>
<comment type="function">
    <text evidence="1">Component of the EKC/KEOPS complex that is required for the formation of a threonylcarbamoyl group on adenosine at position 37 (t(6)A37) in tRNAs that read codons beginning with adenine. The complex is probably involved in the transfer of the threonylcarbamoyl moiety of threonylcarbamoyl-AMP (TC-AMP) to the N6 group of A37. BUD32 has ATPase activity in the context of the EKC/KEOPS complex and likely plays a supporting role to the catalytic subunit KAE1. The EKC/KEOPS complex also promotes both telomere uncapping and telomere elongation. The complex is required for efficient recruitment of transcriptional coactivators.</text>
</comment>
<dbReference type="GO" id="GO:0004674">
    <property type="term" value="F:protein serine/threonine kinase activity"/>
    <property type="evidence" value="ECO:0007669"/>
    <property type="project" value="UniProtKB-EC"/>
</dbReference>
<evidence type="ECO:0000313" key="13">
    <source>
        <dbReference type="Proteomes" id="UP000297716"/>
    </source>
</evidence>
<dbReference type="InterPro" id="IPR008266">
    <property type="entry name" value="Tyr_kinase_AS"/>
</dbReference>
<dbReference type="InterPro" id="IPR000719">
    <property type="entry name" value="Prot_kinase_dom"/>
</dbReference>
<comment type="catalytic activity">
    <reaction evidence="9">
        <text>L-seryl-[protein] + ATP = O-phospho-L-seryl-[protein] + ADP + H(+)</text>
        <dbReference type="Rhea" id="RHEA:17989"/>
        <dbReference type="Rhea" id="RHEA-COMP:9863"/>
        <dbReference type="Rhea" id="RHEA-COMP:11604"/>
        <dbReference type="ChEBI" id="CHEBI:15378"/>
        <dbReference type="ChEBI" id="CHEBI:29999"/>
        <dbReference type="ChEBI" id="CHEBI:30616"/>
        <dbReference type="ChEBI" id="CHEBI:83421"/>
        <dbReference type="ChEBI" id="CHEBI:456216"/>
        <dbReference type="EC" id="2.7.11.1"/>
    </reaction>
</comment>
<protein>
    <recommendedName>
        <fullName evidence="5">EKC/KEOPS complex subunit BUD32</fullName>
        <ecNumber evidence="3">2.7.11.1</ecNumber>
    </recommendedName>
    <alternativeName>
        <fullName evidence="6 7">Atypical Serine/threonine protein kinase BUD32</fullName>
    </alternativeName>
    <alternativeName>
        <fullName evidence="4">EKC/KEOPS complex subunit bud32</fullName>
    </alternativeName>
</protein>
<dbReference type="PROSITE" id="PS50011">
    <property type="entry name" value="PROTEIN_KINASE_DOM"/>
    <property type="match status" value="1"/>
</dbReference>
<name>A0A4Z0YTT5_9PEZI</name>
<dbReference type="PANTHER" id="PTHR24359:SF1">
    <property type="entry name" value="INHIBITOR OF NUCLEAR FACTOR KAPPA-B KINASE EPSILON SUBUNIT HOMOLOG 1-RELATED"/>
    <property type="match status" value="1"/>
</dbReference>
<dbReference type="OrthoDB" id="1668230at2759"/>
<evidence type="ECO:0000313" key="12">
    <source>
        <dbReference type="EMBL" id="TGJ79852.1"/>
    </source>
</evidence>
<gene>
    <name evidence="12" type="ORF">E0Z10_g8917</name>
</gene>
<dbReference type="PROSITE" id="PS00109">
    <property type="entry name" value="PROTEIN_KINASE_TYR"/>
    <property type="match status" value="1"/>
</dbReference>
<dbReference type="GO" id="GO:0005524">
    <property type="term" value="F:ATP binding"/>
    <property type="evidence" value="ECO:0007669"/>
    <property type="project" value="InterPro"/>
</dbReference>
<sequence>MSFESLFTPTSSMDGYLAHGWAPEYGEGSPASLISTASPPGMEHSDNHSNQEDSNNIQEHDNGVQEDDNSGLDFGPGRLMCIIPGTPAPGEQLQNVNWKGLDLSSIEPQGSHVRILMLPMTEGVSISPYGGQASCYNWVQVGMMDPGSMPAKLLAVVPTSDQVGCCITYGDARYIMYFDPSDDRLIFRNKYRDQVDIAQLYGGNMITVEGKGSATLKPSEWVIMSASSGFLVEFKLLRRKTWNITASFSAKRSVEEPTVLPKKARLSAKLSVIRAATLEGASSNNPLLTLERGEVINVGAGNDSYQLTREAPIADHQCSSVWQGKHSEIPGKAVVTKVIKAGSRQKDATVQSAEVWLREVSIHSSIGHHYAIVPYLGCDARFHCIYTEHVDAEALIYHVKPGTNEFNGNGVRTWRVLGDIASALSFLHGNNIVHGDVRLDNILFNPVRGATLIDFNLSFKEGHPLKGVGAPWYLPPEYLQDHNLRGVASDMWGLGVVMLWLLGHVPMPEGETGWRIADLHPDGPIQEVHMEAQKAMEKWLNVIRGARLDLKRREEEIAIVVETLVEEEQDHRPEAKSLVQQLAKCNLLWE</sequence>
<reference evidence="12 13" key="1">
    <citation type="submission" date="2019-03" db="EMBL/GenBank/DDBJ databases">
        <title>Draft genome sequence of Xylaria hypoxylon DSM 108379, a ubiquitous saprotrophic-parasitic fungi on hardwood.</title>
        <authorList>
            <person name="Buettner E."/>
            <person name="Leonhardt S."/>
            <person name="Gebauer A.M."/>
            <person name="Liers C."/>
            <person name="Hofrichter M."/>
            <person name="Kellner H."/>
        </authorList>
    </citation>
    <scope>NUCLEOTIDE SEQUENCE [LARGE SCALE GENOMIC DNA]</scope>
    <source>
        <strain evidence="12 13">DSM 108379</strain>
    </source>
</reference>
<dbReference type="Pfam" id="PF00069">
    <property type="entry name" value="Pkinase"/>
    <property type="match status" value="1"/>
</dbReference>
<proteinExistence type="predicted"/>
<evidence type="ECO:0000256" key="2">
    <source>
        <dbReference type="ARBA" id="ARBA00011534"/>
    </source>
</evidence>
<dbReference type="EMBL" id="SKBN01000257">
    <property type="protein sequence ID" value="TGJ79852.1"/>
    <property type="molecule type" value="Genomic_DNA"/>
</dbReference>
<evidence type="ECO:0000256" key="9">
    <source>
        <dbReference type="ARBA" id="ARBA00048679"/>
    </source>
</evidence>
<feature type="region of interest" description="Disordered" evidence="10">
    <location>
        <begin position="29"/>
        <end position="71"/>
    </location>
</feature>
<dbReference type="STRING" id="37992.A0A4Z0YTT5"/>
<feature type="domain" description="Protein kinase" evidence="11">
    <location>
        <begin position="290"/>
        <end position="588"/>
    </location>
</feature>
<comment type="subunit">
    <text evidence="2">Component of the EKC/KEOPS complex composed of at least BUD32, CGI121, GON7, KAE1 and PCC1; the whole complex dimerizes.</text>
</comment>
<evidence type="ECO:0000256" key="5">
    <source>
        <dbReference type="ARBA" id="ARBA00019973"/>
    </source>
</evidence>
<evidence type="ECO:0000256" key="7">
    <source>
        <dbReference type="ARBA" id="ARBA00033194"/>
    </source>
</evidence>
<evidence type="ECO:0000256" key="1">
    <source>
        <dbReference type="ARBA" id="ARBA00003747"/>
    </source>
</evidence>
<dbReference type="EC" id="2.7.11.1" evidence="3"/>
<dbReference type="CDD" id="cd00180">
    <property type="entry name" value="PKc"/>
    <property type="match status" value="1"/>
</dbReference>
<dbReference type="Gene3D" id="1.10.510.10">
    <property type="entry name" value="Transferase(Phosphotransferase) domain 1"/>
    <property type="match status" value="1"/>
</dbReference>
<evidence type="ECO:0000256" key="4">
    <source>
        <dbReference type="ARBA" id="ARBA00013948"/>
    </source>
</evidence>
<evidence type="ECO:0000259" key="11">
    <source>
        <dbReference type="PROSITE" id="PS50011"/>
    </source>
</evidence>